<dbReference type="PROSITE" id="PS50977">
    <property type="entry name" value="HTH_TETR_2"/>
    <property type="match status" value="1"/>
</dbReference>
<evidence type="ECO:0000256" key="1">
    <source>
        <dbReference type="ARBA" id="ARBA00023015"/>
    </source>
</evidence>
<accession>A0A5M8QWD6</accession>
<evidence type="ECO:0000259" key="5">
    <source>
        <dbReference type="PROSITE" id="PS50977"/>
    </source>
</evidence>
<dbReference type="PRINTS" id="PR00455">
    <property type="entry name" value="HTHTETR"/>
</dbReference>
<keyword evidence="2 4" id="KW-0238">DNA-binding</keyword>
<dbReference type="PANTHER" id="PTHR30055">
    <property type="entry name" value="HTH-TYPE TRANSCRIPTIONAL REGULATOR RUTR"/>
    <property type="match status" value="1"/>
</dbReference>
<organism evidence="6 7">
    <name type="scientific">Dyadobacter flavalbus</name>
    <dbReference type="NCBI Taxonomy" id="2579942"/>
    <lineage>
        <taxon>Bacteria</taxon>
        <taxon>Pseudomonadati</taxon>
        <taxon>Bacteroidota</taxon>
        <taxon>Cytophagia</taxon>
        <taxon>Cytophagales</taxon>
        <taxon>Spirosomataceae</taxon>
        <taxon>Dyadobacter</taxon>
    </lineage>
</organism>
<sequence length="204" mass="23833">MAIKERKEREKQDMRNLIIESATQLFLKQGYDKTSIRSIAEDIEYSPATIYLYFKDKDEIFYVIHENAFALLEKVFRKHDPIQDPFEKLTAICKSYVEFALQNPDYYDLMFIMRAPLSQIACEDTWKEGDSAFEYLLRTISACVDEKKIKPGDKFVLAMTVWSFGHGLVSLYVRGRFGVMKMSEEIISEMMDHAVDLFLSNLKT</sequence>
<protein>
    <submittedName>
        <fullName evidence="6">TetR/AcrR family transcriptional regulator</fullName>
    </submittedName>
</protein>
<keyword evidence="7" id="KW-1185">Reference proteome</keyword>
<proteinExistence type="predicted"/>
<dbReference type="Pfam" id="PF13305">
    <property type="entry name" value="TetR_C_33"/>
    <property type="match status" value="1"/>
</dbReference>
<evidence type="ECO:0000313" key="7">
    <source>
        <dbReference type="Proteomes" id="UP000323994"/>
    </source>
</evidence>
<dbReference type="SUPFAM" id="SSF46689">
    <property type="entry name" value="Homeodomain-like"/>
    <property type="match status" value="1"/>
</dbReference>
<dbReference type="Gene3D" id="1.10.357.10">
    <property type="entry name" value="Tetracycline Repressor, domain 2"/>
    <property type="match status" value="1"/>
</dbReference>
<dbReference type="SUPFAM" id="SSF48498">
    <property type="entry name" value="Tetracyclin repressor-like, C-terminal domain"/>
    <property type="match status" value="1"/>
</dbReference>
<keyword evidence="3" id="KW-0804">Transcription</keyword>
<dbReference type="RefSeq" id="WP_139012380.1">
    <property type="nucleotide sequence ID" value="NZ_VBSN01000038.1"/>
</dbReference>
<dbReference type="GO" id="GO:0003700">
    <property type="term" value="F:DNA-binding transcription factor activity"/>
    <property type="evidence" value="ECO:0007669"/>
    <property type="project" value="TreeGrafter"/>
</dbReference>
<dbReference type="InterPro" id="IPR009057">
    <property type="entry name" value="Homeodomain-like_sf"/>
</dbReference>
<dbReference type="GO" id="GO:0000976">
    <property type="term" value="F:transcription cis-regulatory region binding"/>
    <property type="evidence" value="ECO:0007669"/>
    <property type="project" value="TreeGrafter"/>
</dbReference>
<dbReference type="PANTHER" id="PTHR30055:SF212">
    <property type="entry name" value="TETR-FAMILY FAMILY TRANSCRIPTIONAL REGULATOR"/>
    <property type="match status" value="1"/>
</dbReference>
<dbReference type="EMBL" id="VBSN01000038">
    <property type="protein sequence ID" value="KAA6439124.1"/>
    <property type="molecule type" value="Genomic_DNA"/>
</dbReference>
<dbReference type="InterPro" id="IPR050109">
    <property type="entry name" value="HTH-type_TetR-like_transc_reg"/>
</dbReference>
<name>A0A5M8QWD6_9BACT</name>
<evidence type="ECO:0000313" key="6">
    <source>
        <dbReference type="EMBL" id="KAA6439124.1"/>
    </source>
</evidence>
<dbReference type="InterPro" id="IPR001647">
    <property type="entry name" value="HTH_TetR"/>
</dbReference>
<dbReference type="OrthoDB" id="594604at2"/>
<dbReference type="AlphaFoldDB" id="A0A5M8QWD6"/>
<feature type="DNA-binding region" description="H-T-H motif" evidence="4">
    <location>
        <begin position="35"/>
        <end position="54"/>
    </location>
</feature>
<feature type="domain" description="HTH tetR-type" evidence="5">
    <location>
        <begin position="12"/>
        <end position="72"/>
    </location>
</feature>
<evidence type="ECO:0000256" key="4">
    <source>
        <dbReference type="PROSITE-ProRule" id="PRU00335"/>
    </source>
</evidence>
<dbReference type="InterPro" id="IPR025996">
    <property type="entry name" value="MT1864/Rv1816-like_C"/>
</dbReference>
<dbReference type="Pfam" id="PF00440">
    <property type="entry name" value="TetR_N"/>
    <property type="match status" value="1"/>
</dbReference>
<dbReference type="InterPro" id="IPR036271">
    <property type="entry name" value="Tet_transcr_reg_TetR-rel_C_sf"/>
</dbReference>
<dbReference type="Proteomes" id="UP000323994">
    <property type="component" value="Unassembled WGS sequence"/>
</dbReference>
<reference evidence="6 7" key="1">
    <citation type="submission" date="2019-05" db="EMBL/GenBank/DDBJ databases">
        <authorList>
            <person name="Qu J.-H."/>
        </authorList>
    </citation>
    <scope>NUCLEOTIDE SEQUENCE [LARGE SCALE GENOMIC DNA]</scope>
    <source>
        <strain evidence="6 7">NS28</strain>
    </source>
</reference>
<evidence type="ECO:0000256" key="3">
    <source>
        <dbReference type="ARBA" id="ARBA00023163"/>
    </source>
</evidence>
<comment type="caution">
    <text evidence="6">The sequence shown here is derived from an EMBL/GenBank/DDBJ whole genome shotgun (WGS) entry which is preliminary data.</text>
</comment>
<evidence type="ECO:0000256" key="2">
    <source>
        <dbReference type="ARBA" id="ARBA00023125"/>
    </source>
</evidence>
<keyword evidence="1" id="KW-0805">Transcription regulation</keyword>
<gene>
    <name evidence="6" type="ORF">FEM33_12635</name>
</gene>